<protein>
    <submittedName>
        <fullName evidence="2">Uncharacterized protein</fullName>
    </submittedName>
</protein>
<evidence type="ECO:0000256" key="1">
    <source>
        <dbReference type="SAM" id="SignalP"/>
    </source>
</evidence>
<evidence type="ECO:0000313" key="3">
    <source>
        <dbReference type="Proteomes" id="UP001205185"/>
    </source>
</evidence>
<keyword evidence="1" id="KW-0732">Signal</keyword>
<keyword evidence="3" id="KW-1185">Reference proteome</keyword>
<feature type="signal peptide" evidence="1">
    <location>
        <begin position="1"/>
        <end position="30"/>
    </location>
</feature>
<comment type="caution">
    <text evidence="2">The sequence shown here is derived from an EMBL/GenBank/DDBJ whole genome shotgun (WGS) entry which is preliminary data.</text>
</comment>
<proteinExistence type="predicted"/>
<evidence type="ECO:0000313" key="2">
    <source>
        <dbReference type="EMBL" id="MCP2269866.1"/>
    </source>
</evidence>
<feature type="chain" id="PRO_5045602417" evidence="1">
    <location>
        <begin position="31"/>
        <end position="302"/>
    </location>
</feature>
<name>A0ABT1IBY1_9PSEU</name>
<dbReference type="RefSeq" id="WP_253886831.1">
    <property type="nucleotide sequence ID" value="NZ_BAAAVB010000012.1"/>
</dbReference>
<accession>A0ABT1IBY1</accession>
<reference evidence="2 3" key="1">
    <citation type="submission" date="2022-06" db="EMBL/GenBank/DDBJ databases">
        <title>Genomic Encyclopedia of Archaeal and Bacterial Type Strains, Phase II (KMG-II): from individual species to whole genera.</title>
        <authorList>
            <person name="Goeker M."/>
        </authorList>
    </citation>
    <scope>NUCLEOTIDE SEQUENCE [LARGE SCALE GENOMIC DNA]</scope>
    <source>
        <strain evidence="2 3">DSM 44255</strain>
    </source>
</reference>
<organism evidence="2 3">
    <name type="scientific">Actinokineospora diospyrosa</name>
    <dbReference type="NCBI Taxonomy" id="103728"/>
    <lineage>
        <taxon>Bacteria</taxon>
        <taxon>Bacillati</taxon>
        <taxon>Actinomycetota</taxon>
        <taxon>Actinomycetes</taxon>
        <taxon>Pseudonocardiales</taxon>
        <taxon>Pseudonocardiaceae</taxon>
        <taxon>Actinokineospora</taxon>
    </lineage>
</organism>
<dbReference type="PROSITE" id="PS51257">
    <property type="entry name" value="PROKAR_LIPOPROTEIN"/>
    <property type="match status" value="1"/>
</dbReference>
<gene>
    <name evidence="2" type="ORF">LV75_002355</name>
</gene>
<dbReference type="Proteomes" id="UP001205185">
    <property type="component" value="Unassembled WGS sequence"/>
</dbReference>
<sequence>MGDRGRVFTWIASLALIAAVVALTSCAAEAQPEISLGETSAGVGSGASSKPADLPVVHDGDEVVATGFVLAEPGKPSRFCAPAPMSGVDTDRCRFNVPITGVDGKDLPDPVTLRGTWRAGTFEVIRQEPAPPASTPPDPAVPCPAPGGGWLTNNDADTKDLHRYVVDEHPEDFRQPWIAWPNGFPSGNVPTEDVARQARVMVVEVVHGELADVRKALESRYTGNLCVVAAGAGLSIADQAHVRDATEKAIEPFLNDPAFGIYATSAADKLTVDLVVLTPELVSGFSSLPMALVEFDPWVRPA</sequence>
<dbReference type="EMBL" id="JAMTCO010000005">
    <property type="protein sequence ID" value="MCP2269866.1"/>
    <property type="molecule type" value="Genomic_DNA"/>
</dbReference>